<reference evidence="7" key="1">
    <citation type="submission" date="2016-10" db="EMBL/GenBank/DDBJ databases">
        <authorList>
            <person name="Varghese N."/>
            <person name="Submissions S."/>
        </authorList>
    </citation>
    <scope>NUCLEOTIDE SEQUENCE [LARGE SCALE GENOMIC DNA]</scope>
    <source>
        <strain evidence="7">ATCC 25963</strain>
    </source>
</reference>
<evidence type="ECO:0000256" key="1">
    <source>
        <dbReference type="ARBA" id="ARBA00023015"/>
    </source>
</evidence>
<dbReference type="InterPro" id="IPR050109">
    <property type="entry name" value="HTH-type_TetR-like_transc_reg"/>
</dbReference>
<evidence type="ECO:0000256" key="4">
    <source>
        <dbReference type="PROSITE-ProRule" id="PRU00335"/>
    </source>
</evidence>
<feature type="domain" description="HTH tetR-type" evidence="5">
    <location>
        <begin position="5"/>
        <end position="64"/>
    </location>
</feature>
<dbReference type="PROSITE" id="PS01081">
    <property type="entry name" value="HTH_TETR_1"/>
    <property type="match status" value="1"/>
</dbReference>
<dbReference type="Pfam" id="PF00440">
    <property type="entry name" value="TetR_N"/>
    <property type="match status" value="1"/>
</dbReference>
<dbReference type="AlphaFoldDB" id="A0A1I1UB83"/>
<evidence type="ECO:0000313" key="6">
    <source>
        <dbReference type="EMBL" id="SFD67944.1"/>
    </source>
</evidence>
<dbReference type="PANTHER" id="PTHR30055:SF238">
    <property type="entry name" value="MYCOFACTOCIN BIOSYNTHESIS TRANSCRIPTIONAL REGULATOR MFTR-RELATED"/>
    <property type="match status" value="1"/>
</dbReference>
<dbReference type="PRINTS" id="PR00455">
    <property type="entry name" value="HTHTETR"/>
</dbReference>
<dbReference type="GO" id="GO:0003700">
    <property type="term" value="F:DNA-binding transcription factor activity"/>
    <property type="evidence" value="ECO:0007669"/>
    <property type="project" value="TreeGrafter"/>
</dbReference>
<dbReference type="PANTHER" id="PTHR30055">
    <property type="entry name" value="HTH-TYPE TRANSCRIPTIONAL REGULATOR RUTR"/>
    <property type="match status" value="1"/>
</dbReference>
<dbReference type="InterPro" id="IPR023772">
    <property type="entry name" value="DNA-bd_HTH_TetR-type_CS"/>
</dbReference>
<name>A0A1I1UB83_9BACT</name>
<dbReference type="EMBL" id="FOMX01000003">
    <property type="protein sequence ID" value="SFD67944.1"/>
    <property type="molecule type" value="Genomic_DNA"/>
</dbReference>
<dbReference type="OrthoDB" id="9816431at2"/>
<dbReference type="GO" id="GO:0000976">
    <property type="term" value="F:transcription cis-regulatory region binding"/>
    <property type="evidence" value="ECO:0007669"/>
    <property type="project" value="TreeGrafter"/>
</dbReference>
<organism evidence="6 7">
    <name type="scientific">Nannocystis exedens</name>
    <dbReference type="NCBI Taxonomy" id="54"/>
    <lineage>
        <taxon>Bacteria</taxon>
        <taxon>Pseudomonadati</taxon>
        <taxon>Myxococcota</taxon>
        <taxon>Polyangia</taxon>
        <taxon>Nannocystales</taxon>
        <taxon>Nannocystaceae</taxon>
        <taxon>Nannocystis</taxon>
    </lineage>
</organism>
<dbReference type="InterPro" id="IPR009057">
    <property type="entry name" value="Homeodomain-like_sf"/>
</dbReference>
<gene>
    <name evidence="6" type="ORF">SAMN02745121_01108</name>
</gene>
<evidence type="ECO:0000313" key="7">
    <source>
        <dbReference type="Proteomes" id="UP000199400"/>
    </source>
</evidence>
<protein>
    <submittedName>
        <fullName evidence="6">Transcriptional regulator, TetR family</fullName>
    </submittedName>
</protein>
<sequence length="195" mass="21949">MRPRSFTDDELLETARRCFLEHGPSVSTDVIAQELGVSQAALFKRFRTKQELMVRAMIPRTPPWVAEIEQGPDARPVLEQMRELAAQIDAFLVQQLPCISVLSAAKTRPAKVLNWEKEGWPGMRAHRALVGWFTQLAEQGRIVAPSPVALATAFSSSLQVPHFMKHALGAATPEFGDDYRDRVVEMFWRAIEPRA</sequence>
<evidence type="ECO:0000259" key="5">
    <source>
        <dbReference type="PROSITE" id="PS50977"/>
    </source>
</evidence>
<dbReference type="SUPFAM" id="SSF46689">
    <property type="entry name" value="Homeodomain-like"/>
    <property type="match status" value="1"/>
</dbReference>
<keyword evidence="3" id="KW-0804">Transcription</keyword>
<dbReference type="Proteomes" id="UP000199400">
    <property type="component" value="Unassembled WGS sequence"/>
</dbReference>
<dbReference type="InterPro" id="IPR001647">
    <property type="entry name" value="HTH_TetR"/>
</dbReference>
<keyword evidence="1" id="KW-0805">Transcription regulation</keyword>
<evidence type="ECO:0000256" key="3">
    <source>
        <dbReference type="ARBA" id="ARBA00023163"/>
    </source>
</evidence>
<keyword evidence="7" id="KW-1185">Reference proteome</keyword>
<proteinExistence type="predicted"/>
<keyword evidence="2 4" id="KW-0238">DNA-binding</keyword>
<dbReference type="RefSeq" id="WP_096329584.1">
    <property type="nucleotide sequence ID" value="NZ_FOMX01000003.1"/>
</dbReference>
<feature type="DNA-binding region" description="H-T-H motif" evidence="4">
    <location>
        <begin position="27"/>
        <end position="46"/>
    </location>
</feature>
<dbReference type="PROSITE" id="PS50977">
    <property type="entry name" value="HTH_TETR_2"/>
    <property type="match status" value="1"/>
</dbReference>
<evidence type="ECO:0000256" key="2">
    <source>
        <dbReference type="ARBA" id="ARBA00023125"/>
    </source>
</evidence>
<dbReference type="Gene3D" id="1.10.357.10">
    <property type="entry name" value="Tetracycline Repressor, domain 2"/>
    <property type="match status" value="2"/>
</dbReference>
<accession>A0A1I1UB83</accession>